<evidence type="ECO:0000313" key="2">
    <source>
        <dbReference type="EMBL" id="MBE8718768.1"/>
    </source>
</evidence>
<proteinExistence type="predicted"/>
<dbReference type="EMBL" id="PRDL01000001">
    <property type="protein sequence ID" value="MBE8718768.1"/>
    <property type="molecule type" value="Genomic_DNA"/>
</dbReference>
<evidence type="ECO:0000259" key="1">
    <source>
        <dbReference type="Pfam" id="PF12680"/>
    </source>
</evidence>
<reference evidence="2" key="1">
    <citation type="submission" date="2018-07" db="EMBL/GenBank/DDBJ databases">
        <title>Genome assembly of strain Ka43.</title>
        <authorList>
            <person name="Kukolya J."/>
            <person name="Nagy I."/>
            <person name="Horvath B."/>
            <person name="Toth A."/>
        </authorList>
    </citation>
    <scope>NUCLEOTIDE SEQUENCE</scope>
    <source>
        <strain evidence="2">KB43</strain>
    </source>
</reference>
<gene>
    <name evidence="2" type="ORF">C4F51_16455</name>
</gene>
<evidence type="ECO:0000313" key="3">
    <source>
        <dbReference type="Proteomes" id="UP000652567"/>
    </source>
</evidence>
<sequence length="284" mass="31330">MVSVRRYRQSGIRTGLICTFALPATARRYLKTKTLEVMDMPDAVKKGFLVVALLLLFGCVAAPDSPGQKDVSGNWYGTITLPEQALHIQVALQQSAGSWMGRIDIPQQGLTGYPLANVVVEDARVRFSLPGIPGDPVFDGSLMDGRIHGEFRQGSHRNEFYLGREPLEIPGMISAAKAAHIIDGHLAAYNAHDLEAFLAFFHPDVEVYNFPNSLDKSGVSALGKSFAETFKKAPHERVITRIISGNHVIDEVEVKFQVNGQAFTDRSTVIYTLEDGLIRRMTFL</sequence>
<dbReference type="Proteomes" id="UP000652567">
    <property type="component" value="Unassembled WGS sequence"/>
</dbReference>
<feature type="domain" description="SnoaL-like" evidence="1">
    <location>
        <begin position="185"/>
        <end position="281"/>
    </location>
</feature>
<accession>A0A928YWZ3</accession>
<comment type="caution">
    <text evidence="2">The sequence shown here is derived from an EMBL/GenBank/DDBJ whole genome shotgun (WGS) entry which is preliminary data.</text>
</comment>
<dbReference type="Gene3D" id="3.10.450.50">
    <property type="match status" value="1"/>
</dbReference>
<dbReference type="Pfam" id="PF12680">
    <property type="entry name" value="SnoaL_2"/>
    <property type="match status" value="1"/>
</dbReference>
<name>A0A928YWZ3_9GAMM</name>
<keyword evidence="3" id="KW-1185">Reference proteome</keyword>
<organism evidence="2 3">
    <name type="scientific">Cellvibrio polysaccharolyticus</name>
    <dbReference type="NCBI Taxonomy" id="2082724"/>
    <lineage>
        <taxon>Bacteria</taxon>
        <taxon>Pseudomonadati</taxon>
        <taxon>Pseudomonadota</taxon>
        <taxon>Gammaproteobacteria</taxon>
        <taxon>Cellvibrionales</taxon>
        <taxon>Cellvibrionaceae</taxon>
        <taxon>Cellvibrio</taxon>
    </lineage>
</organism>
<dbReference type="SUPFAM" id="SSF54427">
    <property type="entry name" value="NTF2-like"/>
    <property type="match status" value="1"/>
</dbReference>
<dbReference type="InterPro" id="IPR032710">
    <property type="entry name" value="NTF2-like_dom_sf"/>
</dbReference>
<protein>
    <recommendedName>
        <fullName evidence="1">SnoaL-like domain-containing protein</fullName>
    </recommendedName>
</protein>
<dbReference type="AlphaFoldDB" id="A0A928YWZ3"/>
<dbReference type="InterPro" id="IPR037401">
    <property type="entry name" value="SnoaL-like"/>
</dbReference>